<proteinExistence type="inferred from homology"/>
<dbReference type="Pfam" id="PF00959">
    <property type="entry name" value="Phage_lysozyme"/>
    <property type="match status" value="1"/>
</dbReference>
<dbReference type="GO" id="GO:0042742">
    <property type="term" value="P:defense response to bacterium"/>
    <property type="evidence" value="ECO:0007669"/>
    <property type="project" value="UniProtKB-KW"/>
</dbReference>
<dbReference type="OrthoDB" id="8141296at2"/>
<keyword evidence="3 7" id="KW-0081">Bacteriolytic enzyme</keyword>
<evidence type="ECO:0000313" key="8">
    <source>
        <dbReference type="EMBL" id="SQI42344.1"/>
    </source>
</evidence>
<dbReference type="GO" id="GO:0003796">
    <property type="term" value="F:lysozyme activity"/>
    <property type="evidence" value="ECO:0007669"/>
    <property type="project" value="UniProtKB-EC"/>
</dbReference>
<dbReference type="CDD" id="cd00737">
    <property type="entry name" value="lyz_endolysin_autolysin"/>
    <property type="match status" value="1"/>
</dbReference>
<gene>
    <name evidence="8" type="ORF">NCTC12151_02547</name>
</gene>
<sequence length="141" mass="15996">MMISQQGVDLIKSFESCRLKAYLCPAGVWTIGYGHTSGVRPNDEISQAQAERYLKADLVRVEQDVRILARVPLTQGQFDALVSFAFNCGTRALSTSTLLRKLNGRDYVGAAEEFSRWVFANGKRFAGLERRRRLEKRMFES</sequence>
<dbReference type="SUPFAM" id="SSF53955">
    <property type="entry name" value="Lysozyme-like"/>
    <property type="match status" value="1"/>
</dbReference>
<dbReference type="InterPro" id="IPR023347">
    <property type="entry name" value="Lysozyme_dom_sf"/>
</dbReference>
<protein>
    <recommendedName>
        <fullName evidence="7">Lysozyme</fullName>
        <ecNumber evidence="7">3.2.1.17</ecNumber>
    </recommendedName>
</protein>
<dbReference type="InterPro" id="IPR034690">
    <property type="entry name" value="Endolysin_T4_type"/>
</dbReference>
<dbReference type="InterPro" id="IPR023346">
    <property type="entry name" value="Lysozyme-like_dom_sf"/>
</dbReference>
<evidence type="ECO:0000313" key="9">
    <source>
        <dbReference type="Proteomes" id="UP000249005"/>
    </source>
</evidence>
<dbReference type="KEGG" id="lri:NCTC12151_02547"/>
<evidence type="ECO:0000256" key="5">
    <source>
        <dbReference type="ARBA" id="ARBA00023200"/>
    </source>
</evidence>
<organism evidence="8 9">
    <name type="scientific">Leminorella richardii</name>
    <dbReference type="NCBI Taxonomy" id="158841"/>
    <lineage>
        <taxon>Bacteria</taxon>
        <taxon>Pseudomonadati</taxon>
        <taxon>Pseudomonadota</taxon>
        <taxon>Gammaproteobacteria</taxon>
        <taxon>Enterobacterales</taxon>
        <taxon>Budviciaceae</taxon>
        <taxon>Leminorella</taxon>
    </lineage>
</organism>
<dbReference type="EMBL" id="LS483470">
    <property type="protein sequence ID" value="SQI42344.1"/>
    <property type="molecule type" value="Genomic_DNA"/>
</dbReference>
<dbReference type="HAMAP" id="MF_04110">
    <property type="entry name" value="ENDOLYSIN_T4"/>
    <property type="match status" value="1"/>
</dbReference>
<dbReference type="GO" id="GO:0009253">
    <property type="term" value="P:peptidoglycan catabolic process"/>
    <property type="evidence" value="ECO:0007669"/>
    <property type="project" value="InterPro"/>
</dbReference>
<dbReference type="Proteomes" id="UP000249005">
    <property type="component" value="Chromosome 1"/>
</dbReference>
<dbReference type="PANTHER" id="PTHR38107">
    <property type="match status" value="1"/>
</dbReference>
<dbReference type="GO" id="GO:0031640">
    <property type="term" value="P:killing of cells of another organism"/>
    <property type="evidence" value="ECO:0007669"/>
    <property type="project" value="UniProtKB-KW"/>
</dbReference>
<evidence type="ECO:0000256" key="2">
    <source>
        <dbReference type="ARBA" id="ARBA00022529"/>
    </source>
</evidence>
<dbReference type="InterPro" id="IPR051018">
    <property type="entry name" value="Bacteriophage_GH24"/>
</dbReference>
<comment type="catalytic activity">
    <reaction evidence="1 7">
        <text>Hydrolysis of (1-&gt;4)-beta-linkages between N-acetylmuramic acid and N-acetyl-D-glucosamine residues in a peptidoglycan and between N-acetyl-D-glucosamine residues in chitodextrins.</text>
        <dbReference type="EC" id="3.2.1.17"/>
    </reaction>
</comment>
<dbReference type="AlphaFoldDB" id="A0A2X4Y0R8"/>
<dbReference type="EC" id="3.2.1.17" evidence="7"/>
<dbReference type="InterPro" id="IPR002196">
    <property type="entry name" value="Glyco_hydro_24"/>
</dbReference>
<reference evidence="8 9" key="1">
    <citation type="submission" date="2018-06" db="EMBL/GenBank/DDBJ databases">
        <authorList>
            <consortium name="Pathogen Informatics"/>
            <person name="Doyle S."/>
        </authorList>
    </citation>
    <scope>NUCLEOTIDE SEQUENCE [LARGE SCALE GENOMIC DNA]</scope>
    <source>
        <strain evidence="8 9">NCTC12151</strain>
    </source>
</reference>
<dbReference type="RefSeq" id="WP_111740978.1">
    <property type="nucleotide sequence ID" value="NZ_LR698987.1"/>
</dbReference>
<comment type="similarity">
    <text evidence="7">Belongs to the glycosyl hydrolase 24 family.</text>
</comment>
<evidence type="ECO:0000256" key="4">
    <source>
        <dbReference type="ARBA" id="ARBA00022801"/>
    </source>
</evidence>
<dbReference type="PANTHER" id="PTHR38107:SF3">
    <property type="entry name" value="LYSOZYME RRRD-RELATED"/>
    <property type="match status" value="1"/>
</dbReference>
<accession>A0A2X4Y0R8</accession>
<name>A0A2X4Y0R8_9GAMM</name>
<evidence type="ECO:0000256" key="6">
    <source>
        <dbReference type="ARBA" id="ARBA00023295"/>
    </source>
</evidence>
<dbReference type="Gene3D" id="1.10.530.40">
    <property type="match status" value="1"/>
</dbReference>
<dbReference type="InterPro" id="IPR033907">
    <property type="entry name" value="Endolysin_autolysin"/>
</dbReference>
<dbReference type="GO" id="GO:0016998">
    <property type="term" value="P:cell wall macromolecule catabolic process"/>
    <property type="evidence" value="ECO:0007669"/>
    <property type="project" value="InterPro"/>
</dbReference>
<evidence type="ECO:0000256" key="7">
    <source>
        <dbReference type="RuleBase" id="RU003788"/>
    </source>
</evidence>
<keyword evidence="4 7" id="KW-0378">Hydrolase</keyword>
<evidence type="ECO:0000256" key="3">
    <source>
        <dbReference type="ARBA" id="ARBA00022638"/>
    </source>
</evidence>
<evidence type="ECO:0000256" key="1">
    <source>
        <dbReference type="ARBA" id="ARBA00000632"/>
    </source>
</evidence>
<keyword evidence="5" id="KW-1035">Host cytoplasm</keyword>
<keyword evidence="9" id="KW-1185">Reference proteome</keyword>
<keyword evidence="6 7" id="KW-0326">Glycosidase</keyword>
<keyword evidence="2 7" id="KW-0929">Antimicrobial</keyword>